<reference evidence="1" key="2">
    <citation type="submission" date="2020-05" db="UniProtKB">
        <authorList>
            <consortium name="EnsemblMetazoa"/>
        </authorList>
    </citation>
    <scope>IDENTIFICATION</scope>
    <source>
        <strain evidence="1">IAEA</strain>
    </source>
</reference>
<proteinExistence type="predicted"/>
<dbReference type="EnsemblMetazoa" id="GPPI040958-RA">
    <property type="protein sequence ID" value="GPPI040958-PA"/>
    <property type="gene ID" value="GPPI040958"/>
</dbReference>
<dbReference type="EMBL" id="JXJN01020758">
    <property type="status" value="NOT_ANNOTATED_CDS"/>
    <property type="molecule type" value="Genomic_DNA"/>
</dbReference>
<accession>A0A1B0BUJ9</accession>
<dbReference type="Proteomes" id="UP000092460">
    <property type="component" value="Unassembled WGS sequence"/>
</dbReference>
<organism evidence="1 2">
    <name type="scientific">Glossina palpalis gambiensis</name>
    <dbReference type="NCBI Taxonomy" id="67801"/>
    <lineage>
        <taxon>Eukaryota</taxon>
        <taxon>Metazoa</taxon>
        <taxon>Ecdysozoa</taxon>
        <taxon>Arthropoda</taxon>
        <taxon>Hexapoda</taxon>
        <taxon>Insecta</taxon>
        <taxon>Pterygota</taxon>
        <taxon>Neoptera</taxon>
        <taxon>Endopterygota</taxon>
        <taxon>Diptera</taxon>
        <taxon>Brachycera</taxon>
        <taxon>Muscomorpha</taxon>
        <taxon>Hippoboscoidea</taxon>
        <taxon>Glossinidae</taxon>
        <taxon>Glossina</taxon>
    </lineage>
</organism>
<keyword evidence="2" id="KW-1185">Reference proteome</keyword>
<dbReference type="VEuPathDB" id="VectorBase:GPPI040958"/>
<dbReference type="AlphaFoldDB" id="A0A1B0BUJ9"/>
<reference evidence="2" key="1">
    <citation type="submission" date="2015-01" db="EMBL/GenBank/DDBJ databases">
        <authorList>
            <person name="Aksoy S."/>
            <person name="Warren W."/>
            <person name="Wilson R.K."/>
        </authorList>
    </citation>
    <scope>NUCLEOTIDE SEQUENCE [LARGE SCALE GENOMIC DNA]</scope>
    <source>
        <strain evidence="2">IAEA</strain>
    </source>
</reference>
<sequence length="108" mass="12107">MIASLPDKAETVNMTEHLPLAAVHQKMTIPPNVILEQSSTPTKKIELYQKISRRKLQDIIKVLIESIPPDKISEIQNIEEVSCVTYSTGATGIKTVRMKSTSFIQKMI</sequence>
<protein>
    <submittedName>
        <fullName evidence="1">Uncharacterized protein</fullName>
    </submittedName>
</protein>
<evidence type="ECO:0000313" key="1">
    <source>
        <dbReference type="EnsemblMetazoa" id="GPPI040958-PA"/>
    </source>
</evidence>
<name>A0A1B0BUJ9_9MUSC</name>
<evidence type="ECO:0000313" key="2">
    <source>
        <dbReference type="Proteomes" id="UP000092460"/>
    </source>
</evidence>